<evidence type="ECO:0000313" key="2">
    <source>
        <dbReference type="EMBL" id="EAR84814.2"/>
    </source>
</evidence>
<evidence type="ECO:0000256" key="1">
    <source>
        <dbReference type="SAM" id="Phobius"/>
    </source>
</evidence>
<dbReference type="RefSeq" id="XP_001032477.2">
    <property type="nucleotide sequence ID" value="XM_001032477.2"/>
</dbReference>
<dbReference type="EMBL" id="GG662620">
    <property type="protein sequence ID" value="EAR84814.2"/>
    <property type="molecule type" value="Genomic_DNA"/>
</dbReference>
<name>I7LZS2_TETTS</name>
<accession>I7LZS2</accession>
<keyword evidence="1 2" id="KW-0812">Transmembrane</keyword>
<dbReference type="Proteomes" id="UP000009168">
    <property type="component" value="Unassembled WGS sequence"/>
</dbReference>
<evidence type="ECO:0000313" key="3">
    <source>
        <dbReference type="Proteomes" id="UP000009168"/>
    </source>
</evidence>
<dbReference type="KEGG" id="tet:TTHERM_00600030"/>
<keyword evidence="3" id="KW-1185">Reference proteome</keyword>
<gene>
    <name evidence="2" type="ORF">TTHERM_00600030</name>
</gene>
<dbReference type="GeneID" id="7844817"/>
<keyword evidence="1" id="KW-0472">Membrane</keyword>
<sequence>MTTQYEIPRQSQTEINAIQCDEPSNNQQCNDCFKKKYILKIYFNNLENEVKVKTKCLTRNQIILGGIALVITISFLLAFLIPKSSSTEDNVKANNIPRIPITYATYQQDIMAGQQDNLIQIINVPNAQRQYNYTIINNKTIINSDGTTSIVSLPSVYSFSVVCVSVNQSEFDMILYFTQSKITALNNISQIFQDYPINQGSNQQKTTVQNADYSGLLFDPTNFNQLQNLNSQEIQILKSLNIDSQDFLNSNLPIVRFQILKNGQVGSIQKPLNMRYDLQQILLNVLEQISPNVQKSFYNTTSYFKEGNKRMLKGPVKNTSNRFMNAQNNQTVLDAVVLSDFDGKLKKNYDNSDANDNTYQTHYNQNLLFQNGALSQSNVSSQLQLFSNSQSLNQDLNVFRSAEINSQGQIQFWSQQDQVESQFLQQLIQDQEKMLKLNLTWQQAYDLQNKVQQYDNNNVSSNTGRLLQSQSLNQNIIGKAIDSPIFQNYFSSINLQSNFFSECDNDSTLQKINCRSGFKAKFQDQIYQLQQQNLSQIYSNVTIDKKVKQLNYLKNNVYNLMGTVTQKVSNQVQTAIDLINSLISRSSAFQNNIIQNLSNTVNQNIQILNNTMNQFNAFTYNYSVSVINATSSFVKKYNDSLLSQYPAYVNLVNITFNNTVIEFDSRIAKLRSLINNIIQNNLTISKNTYNALRNITDNEYLYFSIAFNQSQYWQPGYICSLAQQTLNVTNFIQQNSNMDIYNQSVANYTPIWSQIRTNVTNGTSTKLQINLYNNFAAVLASMYVKSGPSVYLTYPVTVFSNQAQFQSSPFAIFYTTSSNQYAQGGIDDSALVDTIRQSEQASDLDNQVAQLQALFDTPIDFRSTYQSFLNDFYQLLKTFTDDESAVQPQYQNYILDWMTQGYNKSFSLPKLLQEANLNVIGALNQTIPIVQNEYDQQTAIIGSTSSQILSQISSIYNTVNAFLSDTNYPDNDPLSNQTPQEDTKFNSTVFGITNDYLAQQINQLANLLPQLHTVVDNLTNYGPQISLLINDMRTYLQNYKIQLPQIPQAIFTPTFQTTFKTLISNYVAGFSLDADRALNNLKLDTTGIANIQQFYSRLNQFISTDMQSSFTNNLMQQQNQMIHNYNLALTQIQSSKSNLITTDQLTFGNSKTQLNNYESKLQSINYTYVYPSPIGFNLKLNLQVNWTSGIQTTLTTQANNILFQTQSNLNLQVQGYFSALFGIVEVGAYINGSFLSAQFNSTINTNMTDNTGTNSLLAQYDSSKIQIQGYSTQYIPQIVSSCTNNANIGNNNGIKSTVLSALYTNSSNVVGKIPHQQCQTQVQASIIQSSIFNQINQDRKPQNQIIINQNY</sequence>
<keyword evidence="1" id="KW-1133">Transmembrane helix</keyword>
<reference evidence="3" key="1">
    <citation type="journal article" date="2006" name="PLoS Biol.">
        <title>Macronuclear genome sequence of the ciliate Tetrahymena thermophila, a model eukaryote.</title>
        <authorList>
            <person name="Eisen J.A."/>
            <person name="Coyne R.S."/>
            <person name="Wu M."/>
            <person name="Wu D."/>
            <person name="Thiagarajan M."/>
            <person name="Wortman J.R."/>
            <person name="Badger J.H."/>
            <person name="Ren Q."/>
            <person name="Amedeo P."/>
            <person name="Jones K.M."/>
            <person name="Tallon L.J."/>
            <person name="Delcher A.L."/>
            <person name="Salzberg S.L."/>
            <person name="Silva J.C."/>
            <person name="Haas B.J."/>
            <person name="Majoros W.H."/>
            <person name="Farzad M."/>
            <person name="Carlton J.M."/>
            <person name="Smith R.K. Jr."/>
            <person name="Garg J."/>
            <person name="Pearlman R.E."/>
            <person name="Karrer K.M."/>
            <person name="Sun L."/>
            <person name="Manning G."/>
            <person name="Elde N.C."/>
            <person name="Turkewitz A.P."/>
            <person name="Asai D.J."/>
            <person name="Wilkes D.E."/>
            <person name="Wang Y."/>
            <person name="Cai H."/>
            <person name="Collins K."/>
            <person name="Stewart B.A."/>
            <person name="Lee S.R."/>
            <person name="Wilamowska K."/>
            <person name="Weinberg Z."/>
            <person name="Ruzzo W.L."/>
            <person name="Wloga D."/>
            <person name="Gaertig J."/>
            <person name="Frankel J."/>
            <person name="Tsao C.-C."/>
            <person name="Gorovsky M.A."/>
            <person name="Keeling P.J."/>
            <person name="Waller R.F."/>
            <person name="Patron N.J."/>
            <person name="Cherry J.M."/>
            <person name="Stover N.A."/>
            <person name="Krieger C.J."/>
            <person name="del Toro C."/>
            <person name="Ryder H.F."/>
            <person name="Williamson S.C."/>
            <person name="Barbeau R.A."/>
            <person name="Hamilton E.P."/>
            <person name="Orias E."/>
        </authorList>
    </citation>
    <scope>NUCLEOTIDE SEQUENCE [LARGE SCALE GENOMIC DNA]</scope>
    <source>
        <strain evidence="3">SB210</strain>
    </source>
</reference>
<dbReference type="InParanoid" id="I7LZS2"/>
<proteinExistence type="predicted"/>
<organism evidence="2 3">
    <name type="scientific">Tetrahymena thermophila (strain SB210)</name>
    <dbReference type="NCBI Taxonomy" id="312017"/>
    <lineage>
        <taxon>Eukaryota</taxon>
        <taxon>Sar</taxon>
        <taxon>Alveolata</taxon>
        <taxon>Ciliophora</taxon>
        <taxon>Intramacronucleata</taxon>
        <taxon>Oligohymenophorea</taxon>
        <taxon>Hymenostomatida</taxon>
        <taxon>Tetrahymenina</taxon>
        <taxon>Tetrahymenidae</taxon>
        <taxon>Tetrahymena</taxon>
    </lineage>
</organism>
<protein>
    <submittedName>
        <fullName evidence="2">Transmembrane protein, putative</fullName>
    </submittedName>
</protein>
<feature type="transmembrane region" description="Helical" evidence="1">
    <location>
        <begin position="62"/>
        <end position="81"/>
    </location>
</feature>